<sequence>MPSIAGLGHVGIYTHDLSKMRDFYSRVMGLEITDEEIEERGIVFMSSNPEEEHHEFVLMKGRDVPEGSKMVQQISFYVNELSELKDFHQMFLSEKVRIERTVSHGNAFGMYALDPEGNTIEIYYRTGFPVPQPCADPVNLQDSEESLIAQAKSRIPA</sequence>
<dbReference type="PANTHER" id="PTHR21366">
    <property type="entry name" value="GLYOXALASE FAMILY PROTEIN"/>
    <property type="match status" value="1"/>
</dbReference>
<dbReference type="InterPro" id="IPR050383">
    <property type="entry name" value="GlyoxalaseI/FosfomycinResist"/>
</dbReference>
<dbReference type="EMBL" id="UINC01019084">
    <property type="protein sequence ID" value="SVA80622.1"/>
    <property type="molecule type" value="Genomic_DNA"/>
</dbReference>
<name>A0A381YVH4_9ZZZZ</name>
<dbReference type="Pfam" id="PF00903">
    <property type="entry name" value="Glyoxalase"/>
    <property type="match status" value="1"/>
</dbReference>
<evidence type="ECO:0000259" key="1">
    <source>
        <dbReference type="PROSITE" id="PS51819"/>
    </source>
</evidence>
<proteinExistence type="predicted"/>
<dbReference type="SUPFAM" id="SSF54593">
    <property type="entry name" value="Glyoxalase/Bleomycin resistance protein/Dihydroxybiphenyl dioxygenase"/>
    <property type="match status" value="1"/>
</dbReference>
<dbReference type="Gene3D" id="3.10.180.10">
    <property type="entry name" value="2,3-Dihydroxybiphenyl 1,2-Dioxygenase, domain 1"/>
    <property type="match status" value="1"/>
</dbReference>
<accession>A0A381YVH4</accession>
<protein>
    <recommendedName>
        <fullName evidence="1">VOC domain-containing protein</fullName>
    </recommendedName>
</protein>
<gene>
    <name evidence="2" type="ORF">METZ01_LOCUS133476</name>
</gene>
<evidence type="ECO:0000313" key="2">
    <source>
        <dbReference type="EMBL" id="SVA80622.1"/>
    </source>
</evidence>
<dbReference type="InterPro" id="IPR037523">
    <property type="entry name" value="VOC_core"/>
</dbReference>
<dbReference type="InterPro" id="IPR029068">
    <property type="entry name" value="Glyas_Bleomycin-R_OHBP_Dase"/>
</dbReference>
<dbReference type="PROSITE" id="PS51819">
    <property type="entry name" value="VOC"/>
    <property type="match status" value="1"/>
</dbReference>
<feature type="domain" description="VOC" evidence="1">
    <location>
        <begin position="6"/>
        <end position="125"/>
    </location>
</feature>
<reference evidence="2" key="1">
    <citation type="submission" date="2018-05" db="EMBL/GenBank/DDBJ databases">
        <authorList>
            <person name="Lanie J.A."/>
            <person name="Ng W.-L."/>
            <person name="Kazmierczak K.M."/>
            <person name="Andrzejewski T.M."/>
            <person name="Davidsen T.M."/>
            <person name="Wayne K.J."/>
            <person name="Tettelin H."/>
            <person name="Glass J.I."/>
            <person name="Rusch D."/>
            <person name="Podicherti R."/>
            <person name="Tsui H.-C.T."/>
            <person name="Winkler M.E."/>
        </authorList>
    </citation>
    <scope>NUCLEOTIDE SEQUENCE</scope>
</reference>
<organism evidence="2">
    <name type="scientific">marine metagenome</name>
    <dbReference type="NCBI Taxonomy" id="408172"/>
    <lineage>
        <taxon>unclassified sequences</taxon>
        <taxon>metagenomes</taxon>
        <taxon>ecological metagenomes</taxon>
    </lineage>
</organism>
<dbReference type="InterPro" id="IPR004360">
    <property type="entry name" value="Glyas_Fos-R_dOase_dom"/>
</dbReference>
<dbReference type="AlphaFoldDB" id="A0A381YVH4"/>